<name>A0ABS5MXL1_9PSED</name>
<evidence type="ECO:0000313" key="2">
    <source>
        <dbReference type="Proteomes" id="UP000676035"/>
    </source>
</evidence>
<accession>A0ABS5MXL1</accession>
<evidence type="ECO:0000313" key="1">
    <source>
        <dbReference type="EMBL" id="MBS4079075.1"/>
    </source>
</evidence>
<dbReference type="Proteomes" id="UP000676035">
    <property type="component" value="Unassembled WGS sequence"/>
</dbReference>
<proteinExistence type="predicted"/>
<comment type="caution">
    <text evidence="1">The sequence shown here is derived from an EMBL/GenBank/DDBJ whole genome shotgun (WGS) entry which is preliminary data.</text>
</comment>
<sequence length="227" mass="24579">MNYSVYVNAGVLLVVSSALPSTIKQDVLDTLAFARLAADEDVPQGVQDSRWFDIYSGILSACGWSFFAEQQTDLALLGPESTISGQDEMLELAETHLPSGQGLLISAALRRLASASSDAVLMQSLKCHCLSAEAGSVRFRAMAGVVEAGGFLGMVSVSFDTQSKIDPCYWESGAARHTPVGNVIRRGYSARFNQALYDEFRADTREWLAAELHPPSIEIGPLFSEKH</sequence>
<dbReference type="RefSeq" id="WP_212544952.1">
    <property type="nucleotide sequence ID" value="NZ_JAGYHF010000005.1"/>
</dbReference>
<dbReference type="EMBL" id="JAGYHF010000005">
    <property type="protein sequence ID" value="MBS4079075.1"/>
    <property type="molecule type" value="Genomic_DNA"/>
</dbReference>
<organism evidence="1 2">
    <name type="scientific">Pseudomonas rustica</name>
    <dbReference type="NCBI Taxonomy" id="2827099"/>
    <lineage>
        <taxon>Bacteria</taxon>
        <taxon>Pseudomonadati</taxon>
        <taxon>Pseudomonadota</taxon>
        <taxon>Gammaproteobacteria</taxon>
        <taxon>Pseudomonadales</taxon>
        <taxon>Pseudomonadaceae</taxon>
        <taxon>Pseudomonas</taxon>
    </lineage>
</organism>
<gene>
    <name evidence="1" type="ORF">KFS80_12350</name>
</gene>
<protein>
    <submittedName>
        <fullName evidence="1">Uncharacterized protein</fullName>
    </submittedName>
</protein>
<reference evidence="1 2" key="1">
    <citation type="submission" date="2021-04" db="EMBL/GenBank/DDBJ databases">
        <title>Pseudomonas rustica sp. nov. isolated from raw milk.</title>
        <authorList>
            <person name="Fiedler G."/>
            <person name="Gieschler S."/>
            <person name="Kabisch J."/>
            <person name="Grimmler C."/>
            <person name="Brinks E."/>
            <person name="Wagner N."/>
            <person name="Hetzer B."/>
            <person name="Franz C.M.A.P."/>
            <person name="Boehnlein C."/>
        </authorList>
    </citation>
    <scope>NUCLEOTIDE SEQUENCE [LARGE SCALE GENOMIC DNA]</scope>
    <source>
        <strain evidence="1 2">MBT-4</strain>
    </source>
</reference>
<keyword evidence="2" id="KW-1185">Reference proteome</keyword>